<evidence type="ECO:0000256" key="5">
    <source>
        <dbReference type="ARBA" id="ARBA00022833"/>
    </source>
</evidence>
<dbReference type="InterPro" id="IPR019734">
    <property type="entry name" value="TPR_rpt"/>
</dbReference>
<evidence type="ECO:0000256" key="4">
    <source>
        <dbReference type="ARBA" id="ARBA00022801"/>
    </source>
</evidence>
<proteinExistence type="predicted"/>
<dbReference type="GO" id="GO:0016020">
    <property type="term" value="C:membrane"/>
    <property type="evidence" value="ECO:0007669"/>
    <property type="project" value="TreeGrafter"/>
</dbReference>
<dbReference type="AlphaFoldDB" id="A0A3B0VDE2"/>
<sequence length="483" mass="54546">MHGVRLKHHDWSRSLVSLFLCLVLVAGRMMVGPPAVKAMTIGEEREIGQKLLYQIRTRFHLLDDPDISQYMNNLGQEILAVAGPQYFKYHFFVVQSDQFNAFAAPAGLVFFYTGLIETMRNENELVSVMAHEIGHVVSRHIASGSEKNAKVGAISMALGMASLALGDPALAQGLFTGFVAAGQAVDLHFSREDEEQADRLSFDWMNKLHRNPEAMVDMLKIMRRISRYSMGHIPPYLQTHPNPEARLDYVQSLINLQKQKAGRKKNHYTKTDNFAFLRMKSRVFVAGNDPQKARIYFTNSLASSKNREQSAMATYGLALLEAQGLNFKKALKDMALVRKQYPDRSILEVDAGVMYLNSGNLDRAYVLLSQAADRNPDDMYAAINLARVLEKKGGIKAAEQLYDKVARAMPEYAKVYYDLGRIKEKEGMTGTSYFYLGKYYLYEGKIKFAGQYLNQAKDDKSVPAPLRNEAKKLLKQLDKLKLL</sequence>
<evidence type="ECO:0000256" key="2">
    <source>
        <dbReference type="ARBA" id="ARBA00022670"/>
    </source>
</evidence>
<dbReference type="GO" id="GO:0046872">
    <property type="term" value="F:metal ion binding"/>
    <property type="evidence" value="ECO:0007669"/>
    <property type="project" value="UniProtKB-KW"/>
</dbReference>
<dbReference type="Gene3D" id="1.25.40.10">
    <property type="entry name" value="Tetratricopeptide repeat domain"/>
    <property type="match status" value="1"/>
</dbReference>
<name>A0A3B0VDE2_9ZZZZ</name>
<dbReference type="PROSITE" id="PS50005">
    <property type="entry name" value="TPR"/>
    <property type="match status" value="1"/>
</dbReference>
<evidence type="ECO:0000256" key="3">
    <source>
        <dbReference type="ARBA" id="ARBA00022723"/>
    </source>
</evidence>
<dbReference type="InterPro" id="IPR011990">
    <property type="entry name" value="TPR-like_helical_dom_sf"/>
</dbReference>
<comment type="cofactor">
    <cofactor evidence="1">
        <name>Zn(2+)</name>
        <dbReference type="ChEBI" id="CHEBI:29105"/>
    </cofactor>
</comment>
<dbReference type="InterPro" id="IPR001915">
    <property type="entry name" value="Peptidase_M48"/>
</dbReference>
<evidence type="ECO:0000259" key="7">
    <source>
        <dbReference type="Pfam" id="PF01435"/>
    </source>
</evidence>
<keyword evidence="2" id="KW-0645">Protease</keyword>
<keyword evidence="3" id="KW-0479">Metal-binding</keyword>
<dbReference type="Pfam" id="PF01435">
    <property type="entry name" value="Peptidase_M48"/>
    <property type="match status" value="1"/>
</dbReference>
<keyword evidence="6" id="KW-0482">Metalloprotease</keyword>
<dbReference type="EMBL" id="UOEY01000132">
    <property type="protein sequence ID" value="VAW41648.1"/>
    <property type="molecule type" value="Genomic_DNA"/>
</dbReference>
<dbReference type="PANTHER" id="PTHR22726">
    <property type="entry name" value="METALLOENDOPEPTIDASE OMA1"/>
    <property type="match status" value="1"/>
</dbReference>
<reference evidence="8" key="1">
    <citation type="submission" date="2018-06" db="EMBL/GenBank/DDBJ databases">
        <authorList>
            <person name="Zhirakovskaya E."/>
        </authorList>
    </citation>
    <scope>NUCLEOTIDE SEQUENCE</scope>
</reference>
<dbReference type="Gene3D" id="3.30.2010.10">
    <property type="entry name" value="Metalloproteases ('zincins'), catalytic domain"/>
    <property type="match status" value="1"/>
</dbReference>
<dbReference type="Pfam" id="PF14559">
    <property type="entry name" value="TPR_19"/>
    <property type="match status" value="1"/>
</dbReference>
<dbReference type="GO" id="GO:0051603">
    <property type="term" value="P:proteolysis involved in protein catabolic process"/>
    <property type="evidence" value="ECO:0007669"/>
    <property type="project" value="TreeGrafter"/>
</dbReference>
<dbReference type="CDD" id="cd07333">
    <property type="entry name" value="M48C_bepA_like"/>
    <property type="match status" value="1"/>
</dbReference>
<evidence type="ECO:0000256" key="6">
    <source>
        <dbReference type="ARBA" id="ARBA00023049"/>
    </source>
</evidence>
<evidence type="ECO:0000313" key="8">
    <source>
        <dbReference type="EMBL" id="VAW41648.1"/>
    </source>
</evidence>
<protein>
    <recommendedName>
        <fullName evidence="7">Peptidase M48 domain-containing protein</fullName>
    </recommendedName>
</protein>
<organism evidence="8">
    <name type="scientific">hydrothermal vent metagenome</name>
    <dbReference type="NCBI Taxonomy" id="652676"/>
    <lineage>
        <taxon>unclassified sequences</taxon>
        <taxon>metagenomes</taxon>
        <taxon>ecological metagenomes</taxon>
    </lineage>
</organism>
<dbReference type="SUPFAM" id="SSF48452">
    <property type="entry name" value="TPR-like"/>
    <property type="match status" value="1"/>
</dbReference>
<evidence type="ECO:0000256" key="1">
    <source>
        <dbReference type="ARBA" id="ARBA00001947"/>
    </source>
</evidence>
<feature type="domain" description="Peptidase M48" evidence="7">
    <location>
        <begin position="70"/>
        <end position="251"/>
    </location>
</feature>
<accession>A0A3B0VDE2</accession>
<dbReference type="PANTHER" id="PTHR22726:SF1">
    <property type="entry name" value="METALLOENDOPEPTIDASE OMA1, MITOCHONDRIAL"/>
    <property type="match status" value="1"/>
</dbReference>
<keyword evidence="5" id="KW-0862">Zinc</keyword>
<dbReference type="GO" id="GO:0004222">
    <property type="term" value="F:metalloendopeptidase activity"/>
    <property type="evidence" value="ECO:0007669"/>
    <property type="project" value="InterPro"/>
</dbReference>
<gene>
    <name evidence="8" type="ORF">MNBD_DELTA04-25</name>
</gene>
<dbReference type="InterPro" id="IPR051156">
    <property type="entry name" value="Mito/Outer_Membr_Metalloprot"/>
</dbReference>
<keyword evidence="4" id="KW-0378">Hydrolase</keyword>